<dbReference type="PANTHER" id="PTHR46313:SF3">
    <property type="entry name" value="PROLYCOPENE ISOMERASE, CHLOROPLASTIC"/>
    <property type="match status" value="1"/>
</dbReference>
<dbReference type="InterPro" id="IPR002937">
    <property type="entry name" value="Amino_oxidase"/>
</dbReference>
<feature type="domain" description="Amine oxidase" evidence="1">
    <location>
        <begin position="34"/>
        <end position="303"/>
    </location>
</feature>
<dbReference type="EMBL" id="CP036434">
    <property type="protein sequence ID" value="QDV05192.1"/>
    <property type="molecule type" value="Genomic_DNA"/>
</dbReference>
<organism evidence="2 3">
    <name type="scientific">Saltatorellus ferox</name>
    <dbReference type="NCBI Taxonomy" id="2528018"/>
    <lineage>
        <taxon>Bacteria</taxon>
        <taxon>Pseudomonadati</taxon>
        <taxon>Planctomycetota</taxon>
        <taxon>Planctomycetia</taxon>
        <taxon>Planctomycetia incertae sedis</taxon>
        <taxon>Saltatorellus</taxon>
    </lineage>
</organism>
<protein>
    <recommendedName>
        <fullName evidence="1">Amine oxidase domain-containing protein</fullName>
    </recommendedName>
</protein>
<dbReference type="InterPro" id="IPR036188">
    <property type="entry name" value="FAD/NAD-bd_sf"/>
</dbReference>
<dbReference type="InterPro" id="IPR045892">
    <property type="entry name" value="CrtISO-like"/>
</dbReference>
<sequence>MARGTLGLRAAVSGVRRVTETRSYDAVVVGMGFGGLGAALHLAENGAKVALVERLQYPGGCACTFEHEGDHFEGGATLFSGFDEGQLFRTWIERHAMDVQYERLDPPLELRSPLGVIQARRDRAALWKQFEALPGAPVQALRRFARLQERVAAALWPTLDDLRLLPPLTPSQVLRHAARLPRYLPLARLAGRTLWSVLERFGLTKFEPLVLWLDSQCQITVQCGVRGAEAPFALAALDYHHRGAVHVKGGIGELAWGMVRAVEALGADVHFGAPVKRALRLPDGTWSVKAGRHSFSARHVLFNALPQDAARIAGLERDPMLASMAKRVEDGWSAAMLFRTVLPPRDAGPSARHLELVRDPGSPLLEGNHVFVSIGARGEGTVDQGLRRMTVSTHIPVPKIRAMDEGEKAEYVDSVQGRMRETIAQLAPEWTCVAREFTGSARTFERWTGRSEGLVGGIPRRAGLGQYREVFGRKLPEGFHLVGDSVFPGQSTLAVAAGGARVADSVLRSPMVARVSR</sequence>
<dbReference type="SUPFAM" id="SSF51905">
    <property type="entry name" value="FAD/NAD(P)-binding domain"/>
    <property type="match status" value="1"/>
</dbReference>
<dbReference type="Gene3D" id="3.50.50.60">
    <property type="entry name" value="FAD/NAD(P)-binding domain"/>
    <property type="match status" value="2"/>
</dbReference>
<keyword evidence="3" id="KW-1185">Reference proteome</keyword>
<dbReference type="Proteomes" id="UP000320390">
    <property type="component" value="Chromosome"/>
</dbReference>
<dbReference type="Pfam" id="PF01593">
    <property type="entry name" value="Amino_oxidase"/>
    <property type="match status" value="1"/>
</dbReference>
<evidence type="ECO:0000313" key="3">
    <source>
        <dbReference type="Proteomes" id="UP000320390"/>
    </source>
</evidence>
<reference evidence="2 3" key="1">
    <citation type="submission" date="2019-02" db="EMBL/GenBank/DDBJ databases">
        <title>Deep-cultivation of Planctomycetes and their phenomic and genomic characterization uncovers novel biology.</title>
        <authorList>
            <person name="Wiegand S."/>
            <person name="Jogler M."/>
            <person name="Boedeker C."/>
            <person name="Pinto D."/>
            <person name="Vollmers J."/>
            <person name="Rivas-Marin E."/>
            <person name="Kohn T."/>
            <person name="Peeters S.H."/>
            <person name="Heuer A."/>
            <person name="Rast P."/>
            <person name="Oberbeckmann S."/>
            <person name="Bunk B."/>
            <person name="Jeske O."/>
            <person name="Meyerdierks A."/>
            <person name="Storesund J.E."/>
            <person name="Kallscheuer N."/>
            <person name="Luecker S."/>
            <person name="Lage O.M."/>
            <person name="Pohl T."/>
            <person name="Merkel B.J."/>
            <person name="Hornburger P."/>
            <person name="Mueller R.-W."/>
            <person name="Bruemmer F."/>
            <person name="Labrenz M."/>
            <person name="Spormann A.M."/>
            <person name="Op den Camp H."/>
            <person name="Overmann J."/>
            <person name="Amann R."/>
            <person name="Jetten M.S.M."/>
            <person name="Mascher T."/>
            <person name="Medema M.H."/>
            <person name="Devos D.P."/>
            <person name="Kaster A.-K."/>
            <person name="Ovreas L."/>
            <person name="Rohde M."/>
            <person name="Galperin M.Y."/>
            <person name="Jogler C."/>
        </authorList>
    </citation>
    <scope>NUCLEOTIDE SEQUENCE [LARGE SCALE GENOMIC DNA]</scope>
    <source>
        <strain evidence="2 3">Poly30</strain>
    </source>
</reference>
<dbReference type="GO" id="GO:0016116">
    <property type="term" value="P:carotenoid metabolic process"/>
    <property type="evidence" value="ECO:0007669"/>
    <property type="project" value="InterPro"/>
</dbReference>
<proteinExistence type="predicted"/>
<evidence type="ECO:0000259" key="1">
    <source>
        <dbReference type="Pfam" id="PF01593"/>
    </source>
</evidence>
<accession>A0A518EM73</accession>
<dbReference type="PANTHER" id="PTHR46313">
    <property type="match status" value="1"/>
</dbReference>
<dbReference type="OrthoDB" id="9789960at2"/>
<dbReference type="AlphaFoldDB" id="A0A518EM73"/>
<gene>
    <name evidence="2" type="ORF">Poly30_06880</name>
</gene>
<dbReference type="GO" id="GO:0016491">
    <property type="term" value="F:oxidoreductase activity"/>
    <property type="evidence" value="ECO:0007669"/>
    <property type="project" value="InterPro"/>
</dbReference>
<name>A0A518EM73_9BACT</name>
<evidence type="ECO:0000313" key="2">
    <source>
        <dbReference type="EMBL" id="QDV05192.1"/>
    </source>
</evidence>